<evidence type="ECO:0000256" key="25">
    <source>
        <dbReference type="ARBA" id="ARBA00052438"/>
    </source>
</evidence>
<comment type="subcellular location">
    <subcellularLocation>
        <location evidence="2">Mitochondrion inner membrane</location>
        <topology evidence="2">Peripheral membrane protein</topology>
        <orientation evidence="2">Matrix side</orientation>
    </subcellularLocation>
</comment>
<keyword evidence="8" id="KW-0809">Transit peptide</keyword>
<comment type="catalytic activity">
    <reaction evidence="22">
        <text>(9Z)-hexadecenoyl-CoA + oxidized [electron-transfer flavoprotein] + H(+) = (2E,9Z)-hexadecadienoyl-CoA + reduced [electron-transfer flavoprotein]</text>
        <dbReference type="Rhea" id="RHEA:47304"/>
        <dbReference type="Rhea" id="RHEA-COMP:10685"/>
        <dbReference type="Rhea" id="RHEA-COMP:10686"/>
        <dbReference type="ChEBI" id="CHEBI:15378"/>
        <dbReference type="ChEBI" id="CHEBI:57692"/>
        <dbReference type="ChEBI" id="CHEBI:58307"/>
        <dbReference type="ChEBI" id="CHEBI:61540"/>
        <dbReference type="ChEBI" id="CHEBI:77549"/>
    </reaction>
    <physiologicalReaction direction="left-to-right" evidence="22">
        <dbReference type="Rhea" id="RHEA:47305"/>
    </physiologicalReaction>
</comment>
<dbReference type="AlphaFoldDB" id="A0A3Q3B2A1"/>
<evidence type="ECO:0000256" key="7">
    <source>
        <dbReference type="ARBA" id="ARBA00022827"/>
    </source>
</evidence>
<dbReference type="GeneTree" id="ENSGT00940000157312"/>
<keyword evidence="10 31" id="KW-0560">Oxidoreductase</keyword>
<keyword evidence="12" id="KW-0472">Membrane</keyword>
<dbReference type="Pfam" id="PF00441">
    <property type="entry name" value="Acyl-CoA_dh_1"/>
    <property type="match status" value="1"/>
</dbReference>
<proteinExistence type="inferred from homology"/>
<evidence type="ECO:0000256" key="13">
    <source>
        <dbReference type="ARBA" id="ARBA00047546"/>
    </source>
</evidence>
<comment type="catalytic activity">
    <reaction evidence="20">
        <text>pentadecanoyl-CoA + oxidized [electron-transfer flavoprotein] + H(+) = (2E)-pentadecenoyl-CoA + reduced [electron-transfer flavoprotein]</text>
        <dbReference type="Rhea" id="RHEA:48204"/>
        <dbReference type="Rhea" id="RHEA-COMP:10685"/>
        <dbReference type="Rhea" id="RHEA-COMP:10686"/>
        <dbReference type="ChEBI" id="CHEBI:15378"/>
        <dbReference type="ChEBI" id="CHEBI:57692"/>
        <dbReference type="ChEBI" id="CHEBI:58307"/>
        <dbReference type="ChEBI" id="CHEBI:74309"/>
        <dbReference type="ChEBI" id="CHEBI:77545"/>
    </reaction>
    <physiologicalReaction direction="left-to-right" evidence="20">
        <dbReference type="Rhea" id="RHEA:48205"/>
    </physiologicalReaction>
</comment>
<evidence type="ECO:0000259" key="35">
    <source>
        <dbReference type="Pfam" id="PF21343"/>
    </source>
</evidence>
<accession>A0A3Q3B2A1</accession>
<evidence type="ECO:0000256" key="27">
    <source>
        <dbReference type="ARBA" id="ARBA00055983"/>
    </source>
</evidence>
<feature type="domain" description="Acyl-CoA dehydrogenase/oxidase N-terminal" evidence="34">
    <location>
        <begin position="63"/>
        <end position="171"/>
    </location>
</feature>
<dbReference type="InterPro" id="IPR006089">
    <property type="entry name" value="Acyl-CoA_DH_CS"/>
</dbReference>
<comment type="catalytic activity">
    <reaction evidence="15">
        <text>oxidized [electron-transfer flavoprotein] + (9Z)-octadecenoyl-CoA + H(+) = (2E,9Z)-octadecadienoyl-CoA + reduced [electron-transfer flavoprotein]</text>
        <dbReference type="Rhea" id="RHEA:47300"/>
        <dbReference type="Rhea" id="RHEA-COMP:10685"/>
        <dbReference type="Rhea" id="RHEA-COMP:10686"/>
        <dbReference type="ChEBI" id="CHEBI:15378"/>
        <dbReference type="ChEBI" id="CHEBI:57387"/>
        <dbReference type="ChEBI" id="CHEBI:57692"/>
        <dbReference type="ChEBI" id="CHEBI:58307"/>
        <dbReference type="ChEBI" id="CHEBI:77553"/>
    </reaction>
    <physiologicalReaction direction="left-to-right" evidence="15">
        <dbReference type="Rhea" id="RHEA:47301"/>
    </physiologicalReaction>
</comment>
<evidence type="ECO:0000256" key="29">
    <source>
        <dbReference type="ARBA" id="ARBA00073945"/>
    </source>
</evidence>
<evidence type="ECO:0000256" key="24">
    <source>
        <dbReference type="ARBA" id="ARBA00052354"/>
    </source>
</evidence>
<evidence type="ECO:0000256" key="21">
    <source>
        <dbReference type="ARBA" id="ARBA00051128"/>
    </source>
</evidence>
<dbReference type="PROSITE" id="PS00072">
    <property type="entry name" value="ACYL_COA_DH_1"/>
    <property type="match status" value="1"/>
</dbReference>
<comment type="catalytic activity">
    <reaction evidence="25">
        <text>undecanoyl-CoA + oxidized [electron-transfer flavoprotein] + H(+) = trans-2-undecenoyl-CoA + reduced [electron-transfer flavoprotein]</text>
        <dbReference type="Rhea" id="RHEA:48200"/>
        <dbReference type="Rhea" id="RHEA-COMP:10685"/>
        <dbReference type="Rhea" id="RHEA-COMP:10686"/>
        <dbReference type="ChEBI" id="CHEBI:15378"/>
        <dbReference type="ChEBI" id="CHEBI:57692"/>
        <dbReference type="ChEBI" id="CHEBI:58307"/>
        <dbReference type="ChEBI" id="CHEBI:77547"/>
        <dbReference type="ChEBI" id="CHEBI:77548"/>
    </reaction>
    <physiologicalReaction direction="left-to-right" evidence="25">
        <dbReference type="Rhea" id="RHEA:48201"/>
    </physiologicalReaction>
</comment>
<protein>
    <recommendedName>
        <fullName evidence="29">Complex I assembly factor ACAD9, mitochondrial</fullName>
    </recommendedName>
    <alternativeName>
        <fullName evidence="30">Acyl-CoA dehydrogenase family member 9</fullName>
    </alternativeName>
</protein>
<evidence type="ECO:0000256" key="5">
    <source>
        <dbReference type="ARBA" id="ARBA00022630"/>
    </source>
</evidence>
<comment type="catalytic activity">
    <reaction evidence="13">
        <text>decanoyl-CoA + oxidized [electron-transfer flavoprotein] + H(+) = (2E)-decenoyl-CoA + reduced [electron-transfer flavoprotein]</text>
        <dbReference type="Rhea" id="RHEA:48176"/>
        <dbReference type="Rhea" id="RHEA-COMP:10685"/>
        <dbReference type="Rhea" id="RHEA-COMP:10686"/>
        <dbReference type="ChEBI" id="CHEBI:15378"/>
        <dbReference type="ChEBI" id="CHEBI:57692"/>
        <dbReference type="ChEBI" id="CHEBI:58307"/>
        <dbReference type="ChEBI" id="CHEBI:61406"/>
        <dbReference type="ChEBI" id="CHEBI:61430"/>
    </reaction>
    <physiologicalReaction direction="left-to-right" evidence="13">
        <dbReference type="Rhea" id="RHEA:48177"/>
    </physiologicalReaction>
</comment>
<evidence type="ECO:0000256" key="3">
    <source>
        <dbReference type="ARBA" id="ARBA00009347"/>
    </source>
</evidence>
<dbReference type="FunFam" id="1.10.540.10:FF:000001">
    <property type="entry name" value="Very long-chain-specific acyl-CoA dehydrogenase, mitochondrial"/>
    <property type="match status" value="1"/>
</dbReference>
<dbReference type="InterPro" id="IPR009075">
    <property type="entry name" value="AcylCo_DH/oxidase_C"/>
</dbReference>
<evidence type="ECO:0000259" key="33">
    <source>
        <dbReference type="Pfam" id="PF02770"/>
    </source>
</evidence>
<dbReference type="InterPro" id="IPR049448">
    <property type="entry name" value="ACAD9/ACADV-like_C"/>
</dbReference>
<evidence type="ECO:0000256" key="15">
    <source>
        <dbReference type="ARBA" id="ARBA00048725"/>
    </source>
</evidence>
<comment type="catalytic activity">
    <reaction evidence="21">
        <text>(9Z,12Z)-octadecadienoyl-CoA + oxidized [electron-transfer flavoprotein] + H(+) = (2E,9Z,12Z)-octadecatrienoyl-CoA + reduced [electron-transfer flavoprotein]</text>
        <dbReference type="Rhea" id="RHEA:48188"/>
        <dbReference type="Rhea" id="RHEA-COMP:10685"/>
        <dbReference type="Rhea" id="RHEA-COMP:10686"/>
        <dbReference type="ChEBI" id="CHEBI:15378"/>
        <dbReference type="ChEBI" id="CHEBI:57383"/>
        <dbReference type="ChEBI" id="CHEBI:57692"/>
        <dbReference type="ChEBI" id="CHEBI:58307"/>
        <dbReference type="ChEBI" id="CHEBI:77558"/>
    </reaction>
    <physiologicalReaction direction="left-to-right" evidence="21">
        <dbReference type="Rhea" id="RHEA:48189"/>
    </physiologicalReaction>
</comment>
<dbReference type="PANTHER" id="PTHR43884:SF9">
    <property type="entry name" value="COMPLEX I ASSEMBLY FACTOR ACAD9, MITOCHONDRIAL"/>
    <property type="match status" value="1"/>
</dbReference>
<evidence type="ECO:0000256" key="9">
    <source>
        <dbReference type="ARBA" id="ARBA00022990"/>
    </source>
</evidence>
<evidence type="ECO:0000256" key="10">
    <source>
        <dbReference type="ARBA" id="ARBA00023002"/>
    </source>
</evidence>
<evidence type="ECO:0000256" key="28">
    <source>
        <dbReference type="ARBA" id="ARBA00064101"/>
    </source>
</evidence>
<keyword evidence="7 31" id="KW-0274">FAD</keyword>
<comment type="catalytic activity">
    <reaction evidence="14">
        <text>oxidized [electron-transfer flavoprotein] + hexadecanoyl-CoA + H(+) = (2E)-hexadecenoyl-CoA + reduced [electron-transfer flavoprotein]</text>
        <dbReference type="Rhea" id="RHEA:43448"/>
        <dbReference type="Rhea" id="RHEA-COMP:10685"/>
        <dbReference type="Rhea" id="RHEA-COMP:10686"/>
        <dbReference type="ChEBI" id="CHEBI:15378"/>
        <dbReference type="ChEBI" id="CHEBI:57379"/>
        <dbReference type="ChEBI" id="CHEBI:57692"/>
        <dbReference type="ChEBI" id="CHEBI:58307"/>
        <dbReference type="ChEBI" id="CHEBI:61526"/>
    </reaction>
    <physiologicalReaction direction="left-to-right" evidence="14">
        <dbReference type="Rhea" id="RHEA:43449"/>
    </physiologicalReaction>
</comment>
<dbReference type="SUPFAM" id="SSF47203">
    <property type="entry name" value="Acyl-CoA dehydrogenase C-terminal domain-like"/>
    <property type="match status" value="1"/>
</dbReference>
<keyword evidence="5 31" id="KW-0285">Flavoprotein</keyword>
<evidence type="ECO:0000256" key="4">
    <source>
        <dbReference type="ARBA" id="ARBA00022553"/>
    </source>
</evidence>
<dbReference type="Pfam" id="PF21343">
    <property type="entry name" value="ACAD9-ACADV_C"/>
    <property type="match status" value="1"/>
</dbReference>
<keyword evidence="11" id="KW-0496">Mitochondrion</keyword>
<evidence type="ECO:0000256" key="30">
    <source>
        <dbReference type="ARBA" id="ARBA00076025"/>
    </source>
</evidence>
<evidence type="ECO:0000256" key="18">
    <source>
        <dbReference type="ARBA" id="ARBA00049224"/>
    </source>
</evidence>
<evidence type="ECO:0000313" key="36">
    <source>
        <dbReference type="Ensembl" id="ENSKMAP00000023060.1"/>
    </source>
</evidence>
<dbReference type="Pfam" id="PF02770">
    <property type="entry name" value="Acyl-CoA_dh_M"/>
    <property type="match status" value="1"/>
</dbReference>
<evidence type="ECO:0000256" key="2">
    <source>
        <dbReference type="ARBA" id="ARBA00004443"/>
    </source>
</evidence>
<evidence type="ECO:0000256" key="20">
    <source>
        <dbReference type="ARBA" id="ARBA00050383"/>
    </source>
</evidence>
<dbReference type="Gene3D" id="2.40.110.10">
    <property type="entry name" value="Butyryl-CoA Dehydrogenase, subunit A, domain 2"/>
    <property type="match status" value="1"/>
</dbReference>
<evidence type="ECO:0000256" key="31">
    <source>
        <dbReference type="RuleBase" id="RU362125"/>
    </source>
</evidence>
<comment type="catalytic activity">
    <reaction evidence="24">
        <text>heptadecanoyl-CoA + oxidized [electron-transfer flavoprotein] + H(+) = trans-2-heptadecenoyl-CoA + reduced [electron-transfer flavoprotein]</text>
        <dbReference type="Rhea" id="RHEA:48196"/>
        <dbReference type="Rhea" id="RHEA-COMP:10685"/>
        <dbReference type="Rhea" id="RHEA-COMP:10686"/>
        <dbReference type="ChEBI" id="CHEBI:15378"/>
        <dbReference type="ChEBI" id="CHEBI:57692"/>
        <dbReference type="ChEBI" id="CHEBI:58307"/>
        <dbReference type="ChEBI" id="CHEBI:74307"/>
        <dbReference type="ChEBI" id="CHEBI:77551"/>
    </reaction>
    <physiologicalReaction direction="left-to-right" evidence="24">
        <dbReference type="Rhea" id="RHEA:48197"/>
    </physiologicalReaction>
</comment>
<dbReference type="Gene3D" id="1.10.540.10">
    <property type="entry name" value="Acyl-CoA dehydrogenase/oxidase, N-terminal domain"/>
    <property type="match status" value="1"/>
</dbReference>
<evidence type="ECO:0000256" key="12">
    <source>
        <dbReference type="ARBA" id="ARBA00023136"/>
    </source>
</evidence>
<comment type="catalytic activity">
    <reaction evidence="19">
        <text>(9E)-octadecenoyl-CoA + oxidized [electron-transfer flavoprotein] + H(+) = (2E,9E)-octadecadienoyl-CoA + reduced [electron-transfer flavoprotein]</text>
        <dbReference type="Rhea" id="RHEA:48192"/>
        <dbReference type="Rhea" id="RHEA-COMP:10685"/>
        <dbReference type="Rhea" id="RHEA-COMP:10686"/>
        <dbReference type="ChEBI" id="CHEBI:15378"/>
        <dbReference type="ChEBI" id="CHEBI:57692"/>
        <dbReference type="ChEBI" id="CHEBI:58307"/>
        <dbReference type="ChEBI" id="CHEBI:77537"/>
        <dbReference type="ChEBI" id="CHEBI:77552"/>
    </reaction>
    <physiologicalReaction direction="left-to-right" evidence="19">
        <dbReference type="Rhea" id="RHEA:48193"/>
    </physiologicalReaction>
</comment>
<dbReference type="Ensembl" id="ENSKMAT00000023355.1">
    <property type="protein sequence ID" value="ENSKMAP00000023060.1"/>
    <property type="gene ID" value="ENSKMAG00000017075.1"/>
</dbReference>
<reference evidence="36" key="2">
    <citation type="submission" date="2025-09" db="UniProtKB">
        <authorList>
            <consortium name="Ensembl"/>
        </authorList>
    </citation>
    <scope>IDENTIFICATION</scope>
</reference>
<dbReference type="FunFam" id="2.40.110.10:FF:000006">
    <property type="entry name" value="very long-chain specific acyl-CoA dehydrogenase, mitochondrial"/>
    <property type="match status" value="1"/>
</dbReference>
<dbReference type="InterPro" id="IPR013786">
    <property type="entry name" value="AcylCoA_DH/ox_N"/>
</dbReference>
<evidence type="ECO:0000256" key="22">
    <source>
        <dbReference type="ARBA" id="ARBA00051582"/>
    </source>
</evidence>
<comment type="subunit">
    <text evidence="28">Homodimer. Interacts with NDUFAF1 and ECSIT. Part of the mitochondrial complex I assembly/MCIA complex that comprises at least the core subunits TMEM126B, NDUFAF1, ECSIT and ACAD9 and complement subunits such as COA1 and TMEM186. Interacts with TMEM70 and TMEM242.</text>
</comment>
<comment type="catalytic activity">
    <reaction evidence="26">
        <text>nonanoyl-CoA + oxidized [electron-transfer flavoprotein] + H(+) = (2E)-nonenoyl-CoA + reduced [electron-transfer flavoprotein]</text>
        <dbReference type="Rhea" id="RHEA:48208"/>
        <dbReference type="Rhea" id="RHEA-COMP:10685"/>
        <dbReference type="Rhea" id="RHEA-COMP:10686"/>
        <dbReference type="ChEBI" id="CHEBI:15378"/>
        <dbReference type="ChEBI" id="CHEBI:57692"/>
        <dbReference type="ChEBI" id="CHEBI:58307"/>
        <dbReference type="ChEBI" id="CHEBI:76291"/>
        <dbReference type="ChEBI" id="CHEBI:76292"/>
    </reaction>
    <physiologicalReaction direction="left-to-right" evidence="26">
        <dbReference type="Rhea" id="RHEA:48209"/>
    </physiologicalReaction>
</comment>
<keyword evidence="9" id="KW-0007">Acetylation</keyword>
<dbReference type="GO" id="GO:0003995">
    <property type="term" value="F:acyl-CoA dehydrogenase activity"/>
    <property type="evidence" value="ECO:0007669"/>
    <property type="project" value="InterPro"/>
</dbReference>
<evidence type="ECO:0000256" key="23">
    <source>
        <dbReference type="ARBA" id="ARBA00052172"/>
    </source>
</evidence>
<feature type="domain" description="ACAD9/ACADV-like C-terminal" evidence="35">
    <location>
        <begin position="490"/>
        <end position="607"/>
    </location>
</feature>
<comment type="similarity">
    <text evidence="3 31">Belongs to the acyl-CoA dehydrogenase family.</text>
</comment>
<feature type="domain" description="Acyl-CoA dehydrogenase/oxidase C-terminal" evidence="32">
    <location>
        <begin position="287"/>
        <end position="434"/>
    </location>
</feature>
<keyword evidence="37" id="KW-1185">Reference proteome</keyword>
<reference evidence="36" key="1">
    <citation type="submission" date="2025-08" db="UniProtKB">
        <authorList>
            <consortium name="Ensembl"/>
        </authorList>
    </citation>
    <scope>IDENTIFICATION</scope>
</reference>
<sequence>NFGLKWTLLETRDCHGDILRRPVETASHTFDCSSPSFLLKELLCFVLQTEVFPYPEIRNEELEEIKQFVAPVEKFFSEEVDSAKIDQEAKISPETLNGLKELGLFGIMIPEEYGGLGLTHTMYARLNEIIALDGSIAVTLAAHQAIGLKGILIAGNEAQKKKYLPKLASGEHIAAFCLTEAGSGSDAASIQTRATLSEDGKHYLLNGSKIWISNGGMADIMTVFARTEVEVDGVKKDKISAFIVERAFGGVTSGKPEDKLGIRGSYTCELSFDNVPVPVENVIGEVGGGFKIAMSILNSGRFSMGSSCAGMIKKLIELTSEYAATRKQFNKSLSEFGLIQEKFALMAINAYVMESMAYLTAGMMDRPGVPDCSLEAAMVKVFSSEGGWICCSEALQVLGGLGYTKNYPFERYVRDCRILPIFEGTNEILRIYVALTGMQYAGKVLSGKIKEMKKGNISMILGTMSKKLKTSLGASVDLGLTGKDWVVHRSLTESAKKFELNVNIFGSTVESLLYRYGKSIVDEQLILKKVADVVINLYAMTAVLSRASRSISIGLRNHDQEVLLTNTFCNEAFFKNNYLIVQLQKHSPENNDANIKKIAKAVLESREYICSHPLERTF</sequence>
<dbReference type="FunFam" id="1.20.140.10:FF:000008">
    <property type="entry name" value="acyl-CoA dehydrogenase family member 9, mitochondrial"/>
    <property type="match status" value="1"/>
</dbReference>
<name>A0A3Q3B2A1_KRYMA</name>
<evidence type="ECO:0000256" key="8">
    <source>
        <dbReference type="ARBA" id="ARBA00022946"/>
    </source>
</evidence>
<dbReference type="InterPro" id="IPR037069">
    <property type="entry name" value="AcylCoA_DH/ox_N_sf"/>
</dbReference>
<dbReference type="InterPro" id="IPR009100">
    <property type="entry name" value="AcylCoA_DH/oxidase_NM_dom_sf"/>
</dbReference>
<dbReference type="InterPro" id="IPR046373">
    <property type="entry name" value="Acyl-CoA_Oxase/DH_mid-dom_sf"/>
</dbReference>
<dbReference type="CDD" id="cd01161">
    <property type="entry name" value="VLCAD"/>
    <property type="match status" value="1"/>
</dbReference>
<evidence type="ECO:0000256" key="17">
    <source>
        <dbReference type="ARBA" id="ARBA00049140"/>
    </source>
</evidence>
<comment type="catalytic activity">
    <reaction evidence="16">
        <text>tetradecanoyl-CoA + oxidized [electron-transfer flavoprotein] + H(+) = (2E)-tetradecenoyl-CoA + reduced [electron-transfer flavoprotein]</text>
        <dbReference type="Rhea" id="RHEA:47316"/>
        <dbReference type="Rhea" id="RHEA-COMP:10685"/>
        <dbReference type="Rhea" id="RHEA-COMP:10686"/>
        <dbReference type="ChEBI" id="CHEBI:15378"/>
        <dbReference type="ChEBI" id="CHEBI:57385"/>
        <dbReference type="ChEBI" id="CHEBI:57692"/>
        <dbReference type="ChEBI" id="CHEBI:58307"/>
        <dbReference type="ChEBI" id="CHEBI:61405"/>
    </reaction>
    <physiologicalReaction direction="left-to-right" evidence="16">
        <dbReference type="Rhea" id="RHEA:47317"/>
    </physiologicalReaction>
</comment>
<dbReference type="Gene3D" id="1.20.140.10">
    <property type="entry name" value="Butyryl-CoA Dehydrogenase, subunit A, domain 3"/>
    <property type="match status" value="2"/>
</dbReference>
<evidence type="ECO:0000256" key="11">
    <source>
        <dbReference type="ARBA" id="ARBA00023128"/>
    </source>
</evidence>
<evidence type="ECO:0000256" key="16">
    <source>
        <dbReference type="ARBA" id="ARBA00049038"/>
    </source>
</evidence>
<evidence type="ECO:0000256" key="26">
    <source>
        <dbReference type="ARBA" id="ARBA00052466"/>
    </source>
</evidence>
<dbReference type="GO" id="GO:0050660">
    <property type="term" value="F:flavin adenine dinucleotide binding"/>
    <property type="evidence" value="ECO:0007669"/>
    <property type="project" value="InterPro"/>
</dbReference>
<keyword evidence="4" id="KW-0597">Phosphoprotein</keyword>
<comment type="catalytic activity">
    <reaction evidence="23">
        <text>(4Z,7Z,10Z,13Z,16Z,19Z)-docosahexaenoyl-CoA + oxidized [electron-transfer flavoprotein] + H(+) = (2E,4Z,7Z,10Z,13Z,16Z,19Z)-docosaheptaenoyl-CoA + reduced [electron-transfer flavoprotein]</text>
        <dbReference type="Rhea" id="RHEA:48184"/>
        <dbReference type="Rhea" id="RHEA-COMP:10685"/>
        <dbReference type="Rhea" id="RHEA-COMP:10686"/>
        <dbReference type="ChEBI" id="CHEBI:15378"/>
        <dbReference type="ChEBI" id="CHEBI:57692"/>
        <dbReference type="ChEBI" id="CHEBI:58307"/>
        <dbReference type="ChEBI" id="CHEBI:74298"/>
        <dbReference type="ChEBI" id="CHEBI:77559"/>
    </reaction>
    <physiologicalReaction direction="left-to-right" evidence="23">
        <dbReference type="Rhea" id="RHEA:48185"/>
    </physiologicalReaction>
</comment>
<dbReference type="SUPFAM" id="SSF56645">
    <property type="entry name" value="Acyl-CoA dehydrogenase NM domain-like"/>
    <property type="match status" value="1"/>
</dbReference>
<dbReference type="GO" id="GO:0006631">
    <property type="term" value="P:fatty acid metabolic process"/>
    <property type="evidence" value="ECO:0007669"/>
    <property type="project" value="UniProtKB-ARBA"/>
</dbReference>
<comment type="function">
    <text evidence="27">As part of the MCIA complex, primarily participates in the assembly of the mitochondrial complex I and therefore plays a role in oxidative phosphorylation. This moonlighting protein also has a dehydrogenase activity toward a broad range of substrates with greater specificity for long-chain unsaturated acyl-CoAs. However, in vivo, it does not seem to play a primary role in fatty acid oxidation. In addition, the function in complex I assembly is independent of the dehydrogenase activity of the protein.</text>
</comment>
<evidence type="ECO:0000256" key="19">
    <source>
        <dbReference type="ARBA" id="ARBA00050339"/>
    </source>
</evidence>
<dbReference type="FunFam" id="1.20.140.10:FF:000023">
    <property type="entry name" value="Acyl-CoA dehydrogenase family member 9"/>
    <property type="match status" value="1"/>
</dbReference>
<dbReference type="PANTHER" id="PTHR43884">
    <property type="entry name" value="ACYL-COA DEHYDROGENASE"/>
    <property type="match status" value="1"/>
</dbReference>
<dbReference type="Pfam" id="PF02771">
    <property type="entry name" value="Acyl-CoA_dh_N"/>
    <property type="match status" value="1"/>
</dbReference>
<comment type="catalytic activity">
    <reaction evidence="17">
        <text>eicosanoyl-CoA + oxidized [electron-transfer flavoprotein] + H(+) = (2E)-eicosenoyl-CoA + reduced [electron-transfer flavoprotein]</text>
        <dbReference type="Rhea" id="RHEA:47236"/>
        <dbReference type="Rhea" id="RHEA-COMP:10685"/>
        <dbReference type="Rhea" id="RHEA-COMP:10686"/>
        <dbReference type="ChEBI" id="CHEBI:15378"/>
        <dbReference type="ChEBI" id="CHEBI:57380"/>
        <dbReference type="ChEBI" id="CHEBI:57692"/>
        <dbReference type="ChEBI" id="CHEBI:58307"/>
        <dbReference type="ChEBI" id="CHEBI:74691"/>
    </reaction>
    <physiologicalReaction direction="left-to-right" evidence="17">
        <dbReference type="Rhea" id="RHEA:47237"/>
    </physiologicalReaction>
</comment>
<evidence type="ECO:0000259" key="32">
    <source>
        <dbReference type="Pfam" id="PF00441"/>
    </source>
</evidence>
<organism evidence="36 37">
    <name type="scientific">Kryptolebias marmoratus</name>
    <name type="common">Mangrove killifish</name>
    <name type="synonym">Rivulus marmoratus</name>
    <dbReference type="NCBI Taxonomy" id="37003"/>
    <lineage>
        <taxon>Eukaryota</taxon>
        <taxon>Metazoa</taxon>
        <taxon>Chordata</taxon>
        <taxon>Craniata</taxon>
        <taxon>Vertebrata</taxon>
        <taxon>Euteleostomi</taxon>
        <taxon>Actinopterygii</taxon>
        <taxon>Neopterygii</taxon>
        <taxon>Teleostei</taxon>
        <taxon>Neoteleostei</taxon>
        <taxon>Acanthomorphata</taxon>
        <taxon>Ovalentaria</taxon>
        <taxon>Atherinomorphae</taxon>
        <taxon>Cyprinodontiformes</taxon>
        <taxon>Rivulidae</taxon>
        <taxon>Kryptolebias</taxon>
    </lineage>
</organism>
<evidence type="ECO:0000256" key="14">
    <source>
        <dbReference type="ARBA" id="ARBA00047916"/>
    </source>
</evidence>
<dbReference type="PROSITE" id="PS00073">
    <property type="entry name" value="ACYL_COA_DH_2"/>
    <property type="match status" value="1"/>
</dbReference>
<feature type="domain" description="Acyl-CoA oxidase/dehydrogenase middle" evidence="33">
    <location>
        <begin position="175"/>
        <end position="275"/>
    </location>
</feature>
<dbReference type="InterPro" id="IPR036250">
    <property type="entry name" value="AcylCo_DH-like_C"/>
</dbReference>
<evidence type="ECO:0000256" key="1">
    <source>
        <dbReference type="ARBA" id="ARBA00001974"/>
    </source>
</evidence>
<evidence type="ECO:0000259" key="34">
    <source>
        <dbReference type="Pfam" id="PF02771"/>
    </source>
</evidence>
<evidence type="ECO:0000313" key="37">
    <source>
        <dbReference type="Proteomes" id="UP000264800"/>
    </source>
</evidence>
<comment type="cofactor">
    <cofactor evidence="1 31">
        <name>FAD</name>
        <dbReference type="ChEBI" id="CHEBI:57692"/>
    </cofactor>
</comment>
<keyword evidence="6" id="KW-0999">Mitochondrion inner membrane</keyword>
<dbReference type="Proteomes" id="UP000264800">
    <property type="component" value="Unplaced"/>
</dbReference>
<dbReference type="GO" id="GO:0005743">
    <property type="term" value="C:mitochondrial inner membrane"/>
    <property type="evidence" value="ECO:0007669"/>
    <property type="project" value="UniProtKB-SubCell"/>
</dbReference>
<comment type="catalytic activity">
    <reaction evidence="18">
        <text>octadecanoyl-CoA + oxidized [electron-transfer flavoprotein] + H(+) = (2E)-octadecenoyl-CoA + reduced [electron-transfer flavoprotein]</text>
        <dbReference type="Rhea" id="RHEA:47240"/>
        <dbReference type="Rhea" id="RHEA-COMP:10685"/>
        <dbReference type="Rhea" id="RHEA-COMP:10686"/>
        <dbReference type="ChEBI" id="CHEBI:15378"/>
        <dbReference type="ChEBI" id="CHEBI:57394"/>
        <dbReference type="ChEBI" id="CHEBI:57692"/>
        <dbReference type="ChEBI" id="CHEBI:58307"/>
        <dbReference type="ChEBI" id="CHEBI:71412"/>
    </reaction>
    <physiologicalReaction direction="left-to-right" evidence="18">
        <dbReference type="Rhea" id="RHEA:47241"/>
    </physiologicalReaction>
</comment>
<dbReference type="InterPro" id="IPR006091">
    <property type="entry name" value="Acyl-CoA_Oxase/DH_mid-dom"/>
</dbReference>
<dbReference type="STRING" id="37003.ENSKMAP00000023060"/>
<evidence type="ECO:0000256" key="6">
    <source>
        <dbReference type="ARBA" id="ARBA00022792"/>
    </source>
</evidence>